<protein>
    <submittedName>
        <fullName evidence="2">Uncharacterized protein</fullName>
    </submittedName>
</protein>
<dbReference type="STRING" id="1112204.GPOL_c12720"/>
<sequence>MKWWWQRDIEEARARADRAEREREAAERRNLEADRLREHAKEVEDDLHKELVRNGFAEALKDAFGGVS</sequence>
<dbReference type="Proteomes" id="UP000009154">
    <property type="component" value="Chromosome"/>
</dbReference>
<keyword evidence="1" id="KW-0175">Coiled coil</keyword>
<dbReference type="InterPro" id="IPR056037">
    <property type="entry name" value="DUF7620"/>
</dbReference>
<dbReference type="AlphaFoldDB" id="H6N3G8"/>
<dbReference type="KEGG" id="gpo:GPOL_c12720"/>
<dbReference type="EMBL" id="CP003119">
    <property type="protein sequence ID" value="AFA72327.1"/>
    <property type="molecule type" value="Genomic_DNA"/>
</dbReference>
<reference evidence="2 3" key="1">
    <citation type="journal article" date="2012" name="Appl. Environ. Microbiol.">
        <title>Involvement of two latex-clearing proteins during rubber degradation and insights into the subsequent degradation pathway revealed by the genome sequence of Gordonia polyisoprenivorans strain VH2.</title>
        <authorList>
            <person name="Hiessl S."/>
            <person name="Schuldes J."/>
            <person name="Thurmer A."/>
            <person name="Halbsguth T."/>
            <person name="Broker D."/>
            <person name="Angelov A."/>
            <person name="Liebl W."/>
            <person name="Daniel R."/>
            <person name="Steinbuchel A."/>
        </authorList>
    </citation>
    <scope>NUCLEOTIDE SEQUENCE [LARGE SCALE GENOMIC DNA]</scope>
    <source>
        <strain evidence="3">DSM 44266 / VH2</strain>
    </source>
</reference>
<feature type="coiled-coil region" evidence="1">
    <location>
        <begin position="9"/>
        <end position="46"/>
    </location>
</feature>
<keyword evidence="3" id="KW-1185">Reference proteome</keyword>
<dbReference type="GeneID" id="90158332"/>
<dbReference type="RefSeq" id="WP_014359216.1">
    <property type="nucleotide sequence ID" value="NC_016906.1"/>
</dbReference>
<evidence type="ECO:0000256" key="1">
    <source>
        <dbReference type="SAM" id="Coils"/>
    </source>
</evidence>
<dbReference type="HOGENOM" id="CLU_2788036_0_0_11"/>
<proteinExistence type="predicted"/>
<name>H6N3G8_GORPV</name>
<evidence type="ECO:0000313" key="2">
    <source>
        <dbReference type="EMBL" id="AFA72327.1"/>
    </source>
</evidence>
<dbReference type="Pfam" id="PF24596">
    <property type="entry name" value="DUF7620"/>
    <property type="match status" value="1"/>
</dbReference>
<accession>H6N3G8</accession>
<dbReference type="eggNOG" id="ENOG5031WD0">
    <property type="taxonomic scope" value="Bacteria"/>
</dbReference>
<organism evidence="2 3">
    <name type="scientific">Gordonia polyisoprenivorans (strain DSM 44266 / VH2)</name>
    <dbReference type="NCBI Taxonomy" id="1112204"/>
    <lineage>
        <taxon>Bacteria</taxon>
        <taxon>Bacillati</taxon>
        <taxon>Actinomycetota</taxon>
        <taxon>Actinomycetes</taxon>
        <taxon>Mycobacteriales</taxon>
        <taxon>Gordoniaceae</taxon>
        <taxon>Gordonia</taxon>
    </lineage>
</organism>
<gene>
    <name evidence="2" type="ordered locus">GPOL_c12720</name>
</gene>
<evidence type="ECO:0000313" key="3">
    <source>
        <dbReference type="Proteomes" id="UP000009154"/>
    </source>
</evidence>